<keyword evidence="2 8" id="KW-0547">Nucleotide-binding</keyword>
<reference evidence="10" key="1">
    <citation type="submission" date="2016-01" db="EMBL/GenBank/DDBJ databases">
        <title>Reference transcriptome for the parasite Schistocephalus solidus: insights into the molecular evolution of parasitism.</title>
        <authorList>
            <person name="Hebert F.O."/>
            <person name="Grambauer S."/>
            <person name="Barber I."/>
            <person name="Landry C.R."/>
            <person name="Aubin-Horth N."/>
        </authorList>
    </citation>
    <scope>NUCLEOTIDE SEQUENCE</scope>
</reference>
<gene>
    <name evidence="10" type="ORF">TR144102</name>
</gene>
<dbReference type="InterPro" id="IPR013842">
    <property type="entry name" value="LepA_CTD"/>
</dbReference>
<comment type="similarity">
    <text evidence="8">Belongs to the GTP-binding elongation factor family. LepA subfamily.</text>
</comment>
<feature type="domain" description="Tr-type G" evidence="9">
    <location>
        <begin position="39"/>
        <end position="221"/>
    </location>
</feature>
<dbReference type="EC" id="3.6.5.n1" evidence="8"/>
<evidence type="ECO:0000256" key="1">
    <source>
        <dbReference type="ARBA" id="ARBA00005454"/>
    </source>
</evidence>
<feature type="binding site" evidence="8">
    <location>
        <begin position="167"/>
        <end position="170"/>
    </location>
    <ligand>
        <name>GTP</name>
        <dbReference type="ChEBI" id="CHEBI:37565"/>
    </ligand>
</feature>
<dbReference type="AlphaFoldDB" id="A0A0X3NW52"/>
<comment type="catalytic activity">
    <reaction evidence="8">
        <text>GTP + H2O = GDP + phosphate + H(+)</text>
        <dbReference type="Rhea" id="RHEA:19669"/>
        <dbReference type="ChEBI" id="CHEBI:15377"/>
        <dbReference type="ChEBI" id="CHEBI:15378"/>
        <dbReference type="ChEBI" id="CHEBI:37565"/>
        <dbReference type="ChEBI" id="CHEBI:43474"/>
        <dbReference type="ChEBI" id="CHEBI:58189"/>
        <dbReference type="EC" id="3.6.5.n1"/>
    </reaction>
</comment>
<dbReference type="InterPro" id="IPR009000">
    <property type="entry name" value="Transl_B-barrel_sf"/>
</dbReference>
<dbReference type="PROSITE" id="PS51722">
    <property type="entry name" value="G_TR_2"/>
    <property type="match status" value="1"/>
</dbReference>
<dbReference type="GO" id="GO:0006412">
    <property type="term" value="P:translation"/>
    <property type="evidence" value="ECO:0007669"/>
    <property type="project" value="UniProtKB-KW"/>
</dbReference>
<dbReference type="InterPro" id="IPR035654">
    <property type="entry name" value="LepA_IV"/>
</dbReference>
<dbReference type="InterPro" id="IPR035647">
    <property type="entry name" value="EFG_III/V"/>
</dbReference>
<dbReference type="GO" id="GO:0005743">
    <property type="term" value="C:mitochondrial inner membrane"/>
    <property type="evidence" value="ECO:0007669"/>
    <property type="project" value="UniProtKB-SubCell"/>
</dbReference>
<evidence type="ECO:0000256" key="4">
    <source>
        <dbReference type="ARBA" id="ARBA00022801"/>
    </source>
</evidence>
<dbReference type="InterPro" id="IPR000795">
    <property type="entry name" value="T_Tr_GTP-bd_dom"/>
</dbReference>
<evidence type="ECO:0000256" key="7">
    <source>
        <dbReference type="ARBA" id="ARBA00023136"/>
    </source>
</evidence>
<dbReference type="SUPFAM" id="SSF50447">
    <property type="entry name" value="Translation proteins"/>
    <property type="match status" value="1"/>
</dbReference>
<dbReference type="Pfam" id="PF06421">
    <property type="entry name" value="LepA_C"/>
    <property type="match status" value="1"/>
</dbReference>
<dbReference type="EMBL" id="GEEE01019286">
    <property type="protein sequence ID" value="JAP43939.1"/>
    <property type="molecule type" value="Transcribed_RNA"/>
</dbReference>
<sequence length="610" mass="68021">MHFRSGYLGRSTYDLWKWLSRCNHFSTAKPLNLSDFKPELIRNFCIIAHIDHGKSTLVDRLLEYTGVIEKSQANAQVLDKLSVERARGITVKARSAAMFCRFENQTFLLNLLDTPGHADFTYEVKKSIMASDNALLLVDACEGVMAQTLATFHMATSRGLKVIPVLNKIDLPTADPPKVKQQLKLLLGINPNDVLSVSAKRGTNIEDIIATLILDGKCPSVDDSMQSPAHFVVLDSEHRPFRGVVVTVLTLGGNISPGMDLRIVRNGRAYKVREVGILSPDERSCEALYPGQVGFVSMDIRTPSEVVTGDVFYSGSKQSPTVNYIEPPKPVVYAGIYPVTHGPEHKLLRDALEKLCLNDPSVECTSEKHPALGAGWRLGFMGLLHMDVFRQRLEEEYGANLILTCPSVSYRVRLKGKKNIQKYGGEWVTIHDASMLDNCAEEYEEMHVQGSIIVPEPYLSPTLKLCLSRRGKLLSQDCLDETLVHISMDFPLSEVIVDFHDQLKTVSSGFASFEFAETGWQPADLTKLSVQLNGKVVEELTQLVPKASFIARARHLADALAKQIPRQQFLIKIQVLAQNRSVARADVKPYRKDVTAKLASRFSFFPVKLR</sequence>
<proteinExistence type="inferred from homology"/>
<protein>
    <recommendedName>
        <fullName evidence="8">Translation factor GUF1 homolog, mitochondrial</fullName>
        <ecNumber evidence="8">3.6.5.n1</ecNumber>
    </recommendedName>
    <alternativeName>
        <fullName evidence="8">Elongation factor 4 homolog</fullName>
        <shortName evidence="8">EF-4</shortName>
    </alternativeName>
    <alternativeName>
        <fullName evidence="8">GTPase GUF1 homolog</fullName>
    </alternativeName>
    <alternativeName>
        <fullName evidence="8">Ribosomal back-translocase</fullName>
    </alternativeName>
</protein>
<dbReference type="SUPFAM" id="SSF54980">
    <property type="entry name" value="EF-G C-terminal domain-like"/>
    <property type="match status" value="2"/>
</dbReference>
<keyword evidence="6 8" id="KW-0342">GTP-binding</keyword>
<dbReference type="GO" id="GO:0005525">
    <property type="term" value="F:GTP binding"/>
    <property type="evidence" value="ECO:0007669"/>
    <property type="project" value="UniProtKB-UniRule"/>
</dbReference>
<dbReference type="InterPro" id="IPR027417">
    <property type="entry name" value="P-loop_NTPase"/>
</dbReference>
<name>A0A0X3NW52_SCHSO</name>
<evidence type="ECO:0000259" key="9">
    <source>
        <dbReference type="PROSITE" id="PS51722"/>
    </source>
</evidence>
<dbReference type="InterPro" id="IPR038363">
    <property type="entry name" value="LepA_C_sf"/>
</dbReference>
<dbReference type="PANTHER" id="PTHR43512:SF7">
    <property type="entry name" value="TRANSLATION FACTOR GUF1, MITOCHONDRIAL"/>
    <property type="match status" value="1"/>
</dbReference>
<keyword evidence="3 8" id="KW-0999">Mitochondrion inner membrane</keyword>
<dbReference type="GO" id="GO:0003924">
    <property type="term" value="F:GTPase activity"/>
    <property type="evidence" value="ECO:0007669"/>
    <property type="project" value="UniProtKB-UniRule"/>
</dbReference>
<dbReference type="Gene3D" id="3.30.70.2570">
    <property type="entry name" value="Elongation factor 4, C-terminal domain"/>
    <property type="match status" value="1"/>
</dbReference>
<dbReference type="NCBIfam" id="TIGR00231">
    <property type="entry name" value="small_GTP"/>
    <property type="match status" value="1"/>
</dbReference>
<dbReference type="HAMAP" id="MF_00071">
    <property type="entry name" value="LepA"/>
    <property type="match status" value="1"/>
</dbReference>
<keyword evidence="7 8" id="KW-0472">Membrane</keyword>
<evidence type="ECO:0000256" key="6">
    <source>
        <dbReference type="ARBA" id="ARBA00023134"/>
    </source>
</evidence>
<dbReference type="SUPFAM" id="SSF52540">
    <property type="entry name" value="P-loop containing nucleoside triphosphate hydrolases"/>
    <property type="match status" value="1"/>
</dbReference>
<dbReference type="FunFam" id="3.30.70.870:FF:000004">
    <property type="entry name" value="Translation factor GUF1, mitochondrial"/>
    <property type="match status" value="1"/>
</dbReference>
<comment type="similarity">
    <text evidence="1">Belongs to the TRAFAC class translation factor GTPase superfamily. Classic translation factor GTPase family. LepA subfamily.</text>
</comment>
<dbReference type="InterPro" id="IPR000640">
    <property type="entry name" value="EFG_V-like"/>
</dbReference>
<evidence type="ECO:0000256" key="3">
    <source>
        <dbReference type="ARBA" id="ARBA00022792"/>
    </source>
</evidence>
<dbReference type="NCBIfam" id="TIGR01393">
    <property type="entry name" value="lepA"/>
    <property type="match status" value="1"/>
</dbReference>
<dbReference type="GO" id="GO:0097177">
    <property type="term" value="F:mitochondrial ribosome binding"/>
    <property type="evidence" value="ECO:0007669"/>
    <property type="project" value="TreeGrafter"/>
</dbReference>
<dbReference type="PANTHER" id="PTHR43512">
    <property type="entry name" value="TRANSLATION FACTOR GUF1-RELATED"/>
    <property type="match status" value="1"/>
</dbReference>
<comment type="subcellular location">
    <subcellularLocation>
        <location evidence="8">Mitochondrion inner membrane</location>
        <topology evidence="8">Peripheral membrane protein</topology>
        <orientation evidence="8">Matrix side</orientation>
    </subcellularLocation>
</comment>
<evidence type="ECO:0000256" key="2">
    <source>
        <dbReference type="ARBA" id="ARBA00022741"/>
    </source>
</evidence>
<dbReference type="Gene3D" id="3.30.70.240">
    <property type="match status" value="1"/>
</dbReference>
<dbReference type="Gene3D" id="2.40.30.10">
    <property type="entry name" value="Translation factors"/>
    <property type="match status" value="1"/>
</dbReference>
<dbReference type="Gene3D" id="3.40.50.300">
    <property type="entry name" value="P-loop containing nucleotide triphosphate hydrolases"/>
    <property type="match status" value="1"/>
</dbReference>
<dbReference type="InterPro" id="IPR006297">
    <property type="entry name" value="EF-4"/>
</dbReference>
<dbReference type="GO" id="GO:0005759">
    <property type="term" value="C:mitochondrial matrix"/>
    <property type="evidence" value="ECO:0007669"/>
    <property type="project" value="UniProtKB-UniRule"/>
</dbReference>
<accession>A0A0X3NW52</accession>
<keyword evidence="4 8" id="KW-0378">Hydrolase</keyword>
<keyword evidence="8" id="KW-0648">Protein biosynthesis</keyword>
<dbReference type="GO" id="GO:0045727">
    <property type="term" value="P:positive regulation of translation"/>
    <property type="evidence" value="ECO:0007669"/>
    <property type="project" value="UniProtKB-UniRule"/>
</dbReference>
<dbReference type="Pfam" id="PF00679">
    <property type="entry name" value="EFG_C"/>
    <property type="match status" value="1"/>
</dbReference>
<comment type="function">
    <text evidence="8">Promotes mitochondrial protein synthesis. May act as a fidelity factor of the translation reaction, by catalyzing a one-codon backward translocation of tRNAs on improperly translocated ribosomes. Binds to mitochondrial ribosomes in a GTP-dependent manner.</text>
</comment>
<dbReference type="Pfam" id="PF00009">
    <property type="entry name" value="GTP_EFTU"/>
    <property type="match status" value="1"/>
</dbReference>
<evidence type="ECO:0000256" key="5">
    <source>
        <dbReference type="ARBA" id="ARBA00023128"/>
    </source>
</evidence>
<evidence type="ECO:0000313" key="10">
    <source>
        <dbReference type="EMBL" id="JAP43939.1"/>
    </source>
</evidence>
<dbReference type="InterPro" id="IPR005225">
    <property type="entry name" value="Small_GTP-bd"/>
</dbReference>
<feature type="binding site" evidence="8">
    <location>
        <begin position="113"/>
        <end position="117"/>
    </location>
    <ligand>
        <name>GTP</name>
        <dbReference type="ChEBI" id="CHEBI:37565"/>
    </ligand>
</feature>
<keyword evidence="5 8" id="KW-0496">Mitochondrion</keyword>
<evidence type="ECO:0000256" key="8">
    <source>
        <dbReference type="HAMAP-Rule" id="MF_03137"/>
    </source>
</evidence>
<organism evidence="10">
    <name type="scientific">Schistocephalus solidus</name>
    <name type="common">Tapeworm</name>
    <dbReference type="NCBI Taxonomy" id="70667"/>
    <lineage>
        <taxon>Eukaryota</taxon>
        <taxon>Metazoa</taxon>
        <taxon>Spiralia</taxon>
        <taxon>Lophotrochozoa</taxon>
        <taxon>Platyhelminthes</taxon>
        <taxon>Cestoda</taxon>
        <taxon>Eucestoda</taxon>
        <taxon>Diphyllobothriidea</taxon>
        <taxon>Diphyllobothriidae</taxon>
        <taxon>Schistocephalus</taxon>
    </lineage>
</organism>
<dbReference type="CDD" id="cd03709">
    <property type="entry name" value="lepA_C"/>
    <property type="match status" value="1"/>
</dbReference>
<dbReference type="Gene3D" id="3.30.70.870">
    <property type="entry name" value="Elongation Factor G (Translational Gtpase), domain 3"/>
    <property type="match status" value="1"/>
</dbReference>
<dbReference type="FunFam" id="3.40.50.300:FF:000078">
    <property type="entry name" value="Elongation factor 4"/>
    <property type="match status" value="1"/>
</dbReference>
<dbReference type="PRINTS" id="PR00315">
    <property type="entry name" value="ELONGATNFCT"/>
</dbReference>
<feature type="binding site" evidence="8">
    <location>
        <begin position="48"/>
        <end position="55"/>
    </location>
    <ligand>
        <name>GTP</name>
        <dbReference type="ChEBI" id="CHEBI:37565"/>
    </ligand>
</feature>